<proteinExistence type="predicted"/>
<dbReference type="EMBL" id="MU277205">
    <property type="protein sequence ID" value="KAI0062838.1"/>
    <property type="molecule type" value="Genomic_DNA"/>
</dbReference>
<dbReference type="Proteomes" id="UP000814140">
    <property type="component" value="Unassembled WGS sequence"/>
</dbReference>
<sequence length="143" mass="15838">MEISFYAQLMVSVWEAIVAVASPVFSHMFSSPRPDASNSRAGNDQTRDGLVIVQCTDNARSLDLMLRRCYPVASPQLVDLDDVLSLLEAARKYEIDVFDEAIDMALAAMQPSNEIRLEFLPSPSATISTGWWQKQPSPRCGSL</sequence>
<keyword evidence="2" id="KW-1185">Reference proteome</keyword>
<accession>A0ACB8T2V4</accession>
<name>A0ACB8T2V4_9AGAM</name>
<comment type="caution">
    <text evidence="1">The sequence shown here is derived from an EMBL/GenBank/DDBJ whole genome shotgun (WGS) entry which is preliminary data.</text>
</comment>
<organism evidence="1 2">
    <name type="scientific">Artomyces pyxidatus</name>
    <dbReference type="NCBI Taxonomy" id="48021"/>
    <lineage>
        <taxon>Eukaryota</taxon>
        <taxon>Fungi</taxon>
        <taxon>Dikarya</taxon>
        <taxon>Basidiomycota</taxon>
        <taxon>Agaricomycotina</taxon>
        <taxon>Agaricomycetes</taxon>
        <taxon>Russulales</taxon>
        <taxon>Auriscalpiaceae</taxon>
        <taxon>Artomyces</taxon>
    </lineage>
</organism>
<evidence type="ECO:0000313" key="1">
    <source>
        <dbReference type="EMBL" id="KAI0062838.1"/>
    </source>
</evidence>
<protein>
    <submittedName>
        <fullName evidence="1">Uncharacterized protein</fullName>
    </submittedName>
</protein>
<reference evidence="1" key="1">
    <citation type="submission" date="2021-03" db="EMBL/GenBank/DDBJ databases">
        <authorList>
            <consortium name="DOE Joint Genome Institute"/>
            <person name="Ahrendt S."/>
            <person name="Looney B.P."/>
            <person name="Miyauchi S."/>
            <person name="Morin E."/>
            <person name="Drula E."/>
            <person name="Courty P.E."/>
            <person name="Chicoki N."/>
            <person name="Fauchery L."/>
            <person name="Kohler A."/>
            <person name="Kuo A."/>
            <person name="Labutti K."/>
            <person name="Pangilinan J."/>
            <person name="Lipzen A."/>
            <person name="Riley R."/>
            <person name="Andreopoulos W."/>
            <person name="He G."/>
            <person name="Johnson J."/>
            <person name="Barry K.W."/>
            <person name="Grigoriev I.V."/>
            <person name="Nagy L."/>
            <person name="Hibbett D."/>
            <person name="Henrissat B."/>
            <person name="Matheny P.B."/>
            <person name="Labbe J."/>
            <person name="Martin F."/>
        </authorList>
    </citation>
    <scope>NUCLEOTIDE SEQUENCE</scope>
    <source>
        <strain evidence="1">HHB10654</strain>
    </source>
</reference>
<reference evidence="1" key="2">
    <citation type="journal article" date="2022" name="New Phytol.">
        <title>Evolutionary transition to the ectomycorrhizal habit in the genomes of a hyperdiverse lineage of mushroom-forming fungi.</title>
        <authorList>
            <person name="Looney B."/>
            <person name="Miyauchi S."/>
            <person name="Morin E."/>
            <person name="Drula E."/>
            <person name="Courty P.E."/>
            <person name="Kohler A."/>
            <person name="Kuo A."/>
            <person name="LaButti K."/>
            <person name="Pangilinan J."/>
            <person name="Lipzen A."/>
            <person name="Riley R."/>
            <person name="Andreopoulos W."/>
            <person name="He G."/>
            <person name="Johnson J."/>
            <person name="Nolan M."/>
            <person name="Tritt A."/>
            <person name="Barry K.W."/>
            <person name="Grigoriev I.V."/>
            <person name="Nagy L.G."/>
            <person name="Hibbett D."/>
            <person name="Henrissat B."/>
            <person name="Matheny P.B."/>
            <person name="Labbe J."/>
            <person name="Martin F.M."/>
        </authorList>
    </citation>
    <scope>NUCLEOTIDE SEQUENCE</scope>
    <source>
        <strain evidence="1">HHB10654</strain>
    </source>
</reference>
<gene>
    <name evidence="1" type="ORF">BV25DRAFT_1824875</name>
</gene>
<evidence type="ECO:0000313" key="2">
    <source>
        <dbReference type="Proteomes" id="UP000814140"/>
    </source>
</evidence>